<dbReference type="PANTHER" id="PTHR14167">
    <property type="entry name" value="SH3 DOMAIN-CONTAINING"/>
    <property type="match status" value="1"/>
</dbReference>
<evidence type="ECO:0000259" key="4">
    <source>
        <dbReference type="PROSITE" id="PS50002"/>
    </source>
</evidence>
<protein>
    <submittedName>
        <fullName evidence="5">CD2-associated protein</fullName>
    </submittedName>
</protein>
<evidence type="ECO:0000256" key="3">
    <source>
        <dbReference type="SAM" id="MobiDB-lite"/>
    </source>
</evidence>
<feature type="compositionally biased region" description="Pro residues" evidence="3">
    <location>
        <begin position="93"/>
        <end position="107"/>
    </location>
</feature>
<dbReference type="PROSITE" id="PS50002">
    <property type="entry name" value="SH3"/>
    <property type="match status" value="1"/>
</dbReference>
<comment type="caution">
    <text evidence="5">The sequence shown here is derived from an EMBL/GenBank/DDBJ whole genome shotgun (WGS) entry which is preliminary data.</text>
</comment>
<accession>A0A4C1Y1L0</accession>
<dbReference type="PANTHER" id="PTHR14167:SF92">
    <property type="entry name" value="CIN85 AND CD2AP RELATED, ISOFORM J"/>
    <property type="match status" value="1"/>
</dbReference>
<dbReference type="InterPro" id="IPR036028">
    <property type="entry name" value="SH3-like_dom_sf"/>
</dbReference>
<gene>
    <name evidence="5" type="primary">Cd2ap</name>
    <name evidence="5" type="ORF">EVAR_40266_1</name>
</gene>
<dbReference type="AlphaFoldDB" id="A0A4C1Y1L0"/>
<name>A0A4C1Y1L0_EUMVA</name>
<sequence>MQRHLIACSARNAANSSEPNTFVIRTSGIQGRCRAVFSYQPANPDELQLCVGDELEVLGEVEEGWWQGRRQGRLGVFPSNFVVMISGDAPNAPSPAYEPAPALPPKPGTRRSYGFHI</sequence>
<dbReference type="InterPro" id="IPR050384">
    <property type="entry name" value="Endophilin_SH3RF"/>
</dbReference>
<reference evidence="5 6" key="1">
    <citation type="journal article" date="2019" name="Commun. Biol.">
        <title>The bagworm genome reveals a unique fibroin gene that provides high tensile strength.</title>
        <authorList>
            <person name="Kono N."/>
            <person name="Nakamura H."/>
            <person name="Ohtoshi R."/>
            <person name="Tomita M."/>
            <person name="Numata K."/>
            <person name="Arakawa K."/>
        </authorList>
    </citation>
    <scope>NUCLEOTIDE SEQUENCE [LARGE SCALE GENOMIC DNA]</scope>
</reference>
<evidence type="ECO:0000256" key="2">
    <source>
        <dbReference type="PROSITE-ProRule" id="PRU00192"/>
    </source>
</evidence>
<dbReference type="OrthoDB" id="73680at2759"/>
<dbReference type="Proteomes" id="UP000299102">
    <property type="component" value="Unassembled WGS sequence"/>
</dbReference>
<dbReference type="PRINTS" id="PR00452">
    <property type="entry name" value="SH3DOMAIN"/>
</dbReference>
<proteinExistence type="predicted"/>
<dbReference type="STRING" id="151549.A0A4C1Y1L0"/>
<feature type="region of interest" description="Disordered" evidence="3">
    <location>
        <begin position="93"/>
        <end position="117"/>
    </location>
</feature>
<evidence type="ECO:0000313" key="6">
    <source>
        <dbReference type="Proteomes" id="UP000299102"/>
    </source>
</evidence>
<dbReference type="SMART" id="SM00326">
    <property type="entry name" value="SH3"/>
    <property type="match status" value="1"/>
</dbReference>
<keyword evidence="6" id="KW-1185">Reference proteome</keyword>
<dbReference type="EMBL" id="BGZK01001052">
    <property type="protein sequence ID" value="GBP69786.1"/>
    <property type="molecule type" value="Genomic_DNA"/>
</dbReference>
<dbReference type="GO" id="GO:0016477">
    <property type="term" value="P:cell migration"/>
    <property type="evidence" value="ECO:0007669"/>
    <property type="project" value="TreeGrafter"/>
</dbReference>
<evidence type="ECO:0000313" key="5">
    <source>
        <dbReference type="EMBL" id="GBP69786.1"/>
    </source>
</evidence>
<feature type="domain" description="SH3" evidence="4">
    <location>
        <begin position="28"/>
        <end position="87"/>
    </location>
</feature>
<dbReference type="Gene3D" id="2.30.30.40">
    <property type="entry name" value="SH3 Domains"/>
    <property type="match status" value="1"/>
</dbReference>
<keyword evidence="1 2" id="KW-0728">SH3 domain</keyword>
<dbReference type="GO" id="GO:0007015">
    <property type="term" value="P:actin filament organization"/>
    <property type="evidence" value="ECO:0007669"/>
    <property type="project" value="TreeGrafter"/>
</dbReference>
<dbReference type="PRINTS" id="PR00499">
    <property type="entry name" value="P67PHOX"/>
</dbReference>
<dbReference type="SUPFAM" id="SSF50044">
    <property type="entry name" value="SH3-domain"/>
    <property type="match status" value="1"/>
</dbReference>
<dbReference type="InterPro" id="IPR001452">
    <property type="entry name" value="SH3_domain"/>
</dbReference>
<evidence type="ECO:0000256" key="1">
    <source>
        <dbReference type="ARBA" id="ARBA00022443"/>
    </source>
</evidence>
<dbReference type="Pfam" id="PF07653">
    <property type="entry name" value="SH3_2"/>
    <property type="match status" value="1"/>
</dbReference>
<organism evidence="5 6">
    <name type="scientific">Eumeta variegata</name>
    <name type="common">Bagworm moth</name>
    <name type="synonym">Eumeta japonica</name>
    <dbReference type="NCBI Taxonomy" id="151549"/>
    <lineage>
        <taxon>Eukaryota</taxon>
        <taxon>Metazoa</taxon>
        <taxon>Ecdysozoa</taxon>
        <taxon>Arthropoda</taxon>
        <taxon>Hexapoda</taxon>
        <taxon>Insecta</taxon>
        <taxon>Pterygota</taxon>
        <taxon>Neoptera</taxon>
        <taxon>Endopterygota</taxon>
        <taxon>Lepidoptera</taxon>
        <taxon>Glossata</taxon>
        <taxon>Ditrysia</taxon>
        <taxon>Tineoidea</taxon>
        <taxon>Psychidae</taxon>
        <taxon>Oiketicinae</taxon>
        <taxon>Eumeta</taxon>
    </lineage>
</organism>